<organism evidence="1 2">
    <name type="scientific">Cyclonatronum proteinivorum</name>
    <dbReference type="NCBI Taxonomy" id="1457365"/>
    <lineage>
        <taxon>Bacteria</taxon>
        <taxon>Pseudomonadati</taxon>
        <taxon>Balneolota</taxon>
        <taxon>Balneolia</taxon>
        <taxon>Balneolales</taxon>
        <taxon>Cyclonatronaceae</taxon>
        <taxon>Cyclonatronum</taxon>
    </lineage>
</organism>
<evidence type="ECO:0000313" key="1">
    <source>
        <dbReference type="EMBL" id="AXJ02109.1"/>
    </source>
</evidence>
<keyword evidence="2" id="KW-1185">Reference proteome</keyword>
<proteinExistence type="predicted"/>
<dbReference type="RefSeq" id="WP_114985238.1">
    <property type="nucleotide sequence ID" value="NZ_CP027806.1"/>
</dbReference>
<dbReference type="OrthoDB" id="1523459at2"/>
<reference evidence="1 2" key="1">
    <citation type="submission" date="2018-03" db="EMBL/GenBank/DDBJ databases">
        <title>Phenotypic and genomic properties of Cyclonatronum proteinivorum gen. nov., sp. nov., a haloalkaliphilic bacteroidete from soda lakes possessing Na+-translocating rhodopsin.</title>
        <authorList>
            <person name="Toshchakov S.V."/>
            <person name="Korzhenkov A."/>
            <person name="Samarov N.I."/>
            <person name="Kublanov I.V."/>
            <person name="Muntyan M.S."/>
            <person name="Sorokin D.Y."/>
        </authorList>
    </citation>
    <scope>NUCLEOTIDE SEQUENCE [LARGE SCALE GENOMIC DNA]</scope>
    <source>
        <strain evidence="1 2">Omega</strain>
    </source>
</reference>
<name>A0A345UNQ7_9BACT</name>
<accession>A0A345UNQ7</accession>
<dbReference type="Proteomes" id="UP000254808">
    <property type="component" value="Chromosome"/>
</dbReference>
<dbReference type="KEGG" id="cprv:CYPRO_2871"/>
<dbReference type="EMBL" id="CP027806">
    <property type="protein sequence ID" value="AXJ02109.1"/>
    <property type="molecule type" value="Genomic_DNA"/>
</dbReference>
<evidence type="ECO:0000313" key="2">
    <source>
        <dbReference type="Proteomes" id="UP000254808"/>
    </source>
</evidence>
<dbReference type="SUPFAM" id="SSF52266">
    <property type="entry name" value="SGNH hydrolase"/>
    <property type="match status" value="1"/>
</dbReference>
<dbReference type="AlphaFoldDB" id="A0A345UNQ7"/>
<sequence>MSKSLLFYSLLFVFSLLSGFIVLEAGLRALDRAPVQSTWLAFHERGASTNLPNLRPLHTHQDIRVRYELSELRTRGALPEPQHYNIWMFGDSFTFGLLLQEEDTFIARLNRKAICQDDGCLDQVRFINAGVGGTGLSNWPAWLEVFGEALPMDALFFVHNYDDMERSFWSNHYVLKGDELLPSLRWIERPSKQRLDRSGFWRWLRENFRAFTMLHTLMWGSVFFEDIIKSGNPDFLPPPVFETMDEWVNYNIRLSEALYRRSLEIAAETGVPLWSGSTGWISPPHLTDGNRAVFESLPETLAALGVPYFDISQAMFERLGGDYEPVTIPGDTHPGPEGAQLIAELLWDDFAPFLRAHLGCE</sequence>
<gene>
    <name evidence="1" type="ORF">CYPRO_2871</name>
</gene>
<evidence type="ECO:0008006" key="3">
    <source>
        <dbReference type="Google" id="ProtNLM"/>
    </source>
</evidence>
<protein>
    <recommendedName>
        <fullName evidence="3">GDSL-like Lipase/Acylhydrolase family protein</fullName>
    </recommendedName>
</protein>